<feature type="non-terminal residue" evidence="2">
    <location>
        <position position="94"/>
    </location>
</feature>
<proteinExistence type="predicted"/>
<sequence length="94" mass="10823">MFIVKYYLLGALVALLAAIYIPQIVVSLLLLWVSLSLALVSAAYLFDFPSIFRKSQDGKIVWWIRWAFIPFLLGAKAYNARERRRDTVPPIHQV</sequence>
<organism evidence="2 3">
    <name type="scientific">Vibrio alginolyticus</name>
    <dbReference type="NCBI Taxonomy" id="663"/>
    <lineage>
        <taxon>Bacteria</taxon>
        <taxon>Pseudomonadati</taxon>
        <taxon>Pseudomonadota</taxon>
        <taxon>Gammaproteobacteria</taxon>
        <taxon>Vibrionales</taxon>
        <taxon>Vibrionaceae</taxon>
        <taxon>Vibrio</taxon>
    </lineage>
</organism>
<gene>
    <name evidence="2" type="ORF">HKB35_27405</name>
</gene>
<dbReference type="AlphaFoldDB" id="A0A7Y0N1T6"/>
<reference evidence="2 3" key="1">
    <citation type="submission" date="2020-04" db="EMBL/GenBank/DDBJ databases">
        <title>Whole-genome sequencing of Vibrio spp. from China reveals different genetic environments of blaCTX-M-14 among diverse lineages.</title>
        <authorList>
            <person name="Zheng Z."/>
            <person name="Ye L."/>
            <person name="Chen S."/>
        </authorList>
    </citation>
    <scope>NUCLEOTIDE SEQUENCE [LARGE SCALE GENOMIC DNA]</scope>
    <source>
        <strain evidence="2 3">Vb1636</strain>
    </source>
</reference>
<dbReference type="EMBL" id="JABCMA010000621">
    <property type="protein sequence ID" value="NMR77310.1"/>
    <property type="molecule type" value="Genomic_DNA"/>
</dbReference>
<protein>
    <submittedName>
        <fullName evidence="2">Uncharacterized protein</fullName>
    </submittedName>
</protein>
<evidence type="ECO:0000256" key="1">
    <source>
        <dbReference type="SAM" id="Phobius"/>
    </source>
</evidence>
<feature type="transmembrane region" description="Helical" evidence="1">
    <location>
        <begin position="29"/>
        <end position="48"/>
    </location>
</feature>
<comment type="caution">
    <text evidence="2">The sequence shown here is derived from an EMBL/GenBank/DDBJ whole genome shotgun (WGS) entry which is preliminary data.</text>
</comment>
<keyword evidence="1" id="KW-1133">Transmembrane helix</keyword>
<evidence type="ECO:0000313" key="3">
    <source>
        <dbReference type="Proteomes" id="UP000565155"/>
    </source>
</evidence>
<name>A0A7Y0N1T6_VIBAL</name>
<accession>A0A7Y0N1T6</accession>
<keyword evidence="1" id="KW-0472">Membrane</keyword>
<evidence type="ECO:0000313" key="2">
    <source>
        <dbReference type="EMBL" id="NMR77310.1"/>
    </source>
</evidence>
<dbReference type="Proteomes" id="UP000565155">
    <property type="component" value="Unassembled WGS sequence"/>
</dbReference>
<keyword evidence="1" id="KW-0812">Transmembrane</keyword>
<feature type="transmembrane region" description="Helical" evidence="1">
    <location>
        <begin position="6"/>
        <end position="22"/>
    </location>
</feature>